<evidence type="ECO:0000313" key="2">
    <source>
        <dbReference type="Proteomes" id="UP000503336"/>
    </source>
</evidence>
<dbReference type="InterPro" id="IPR001343">
    <property type="entry name" value="Hemolysn_Ca-bd"/>
</dbReference>
<dbReference type="Pfam" id="PF00353">
    <property type="entry name" value="HemolysinCabind"/>
    <property type="match status" value="1"/>
</dbReference>
<dbReference type="KEGG" id="hdh:G5B40_00215"/>
<reference evidence="1 2" key="1">
    <citation type="submission" date="2020-02" db="EMBL/GenBank/DDBJ databases">
        <title>complete genome sequence of Rhodobacteraceae bacterium.</title>
        <authorList>
            <person name="Park J."/>
            <person name="Kim Y.-S."/>
            <person name="Kim K.-H."/>
        </authorList>
    </citation>
    <scope>NUCLEOTIDE SEQUENCE [LARGE SCALE GENOMIC DNA]</scope>
    <source>
        <strain evidence="1 2">RR4-56</strain>
    </source>
</reference>
<name>A0A7M3T6Q7_9RHOB</name>
<dbReference type="EMBL" id="CP049056">
    <property type="protein sequence ID" value="QIE57688.1"/>
    <property type="molecule type" value="Genomic_DNA"/>
</dbReference>
<dbReference type="PRINTS" id="PR00313">
    <property type="entry name" value="CABNDNGRPT"/>
</dbReference>
<evidence type="ECO:0000313" key="1">
    <source>
        <dbReference type="EMBL" id="QIE57688.1"/>
    </source>
</evidence>
<keyword evidence="2" id="KW-1185">Reference proteome</keyword>
<dbReference type="GO" id="GO:0005509">
    <property type="term" value="F:calcium ion binding"/>
    <property type="evidence" value="ECO:0007669"/>
    <property type="project" value="InterPro"/>
</dbReference>
<sequence length="115" mass="11802">MLNGGAGADILKGGAGNDALFGQRGADELFGWRGNDRLAGGLGADRFVFGRGDGSDIILDFQDGVDRIAIGAGAARLADLDIRDAGANTMIRFADVAIMLKGVDAAELGPSDFVF</sequence>
<organism evidence="1 2">
    <name type="scientific">Pikeienuella piscinae</name>
    <dbReference type="NCBI Taxonomy" id="2748098"/>
    <lineage>
        <taxon>Bacteria</taxon>
        <taxon>Pseudomonadati</taxon>
        <taxon>Pseudomonadota</taxon>
        <taxon>Alphaproteobacteria</taxon>
        <taxon>Rhodobacterales</taxon>
        <taxon>Paracoccaceae</taxon>
        <taxon>Pikeienuella</taxon>
    </lineage>
</organism>
<protein>
    <recommendedName>
        <fullName evidence="3">Calcium-binding protein</fullName>
    </recommendedName>
</protein>
<gene>
    <name evidence="1" type="ORF">G5B40_00215</name>
</gene>
<dbReference type="PROSITE" id="PS00330">
    <property type="entry name" value="HEMOLYSIN_CALCIUM"/>
    <property type="match status" value="1"/>
</dbReference>
<dbReference type="Gene3D" id="2.150.10.10">
    <property type="entry name" value="Serralysin-like metalloprotease, C-terminal"/>
    <property type="match status" value="1"/>
</dbReference>
<dbReference type="AlphaFoldDB" id="A0A7M3T6Q7"/>
<dbReference type="InterPro" id="IPR018511">
    <property type="entry name" value="Hemolysin-typ_Ca-bd_CS"/>
</dbReference>
<dbReference type="Proteomes" id="UP000503336">
    <property type="component" value="Chromosome"/>
</dbReference>
<dbReference type="SUPFAM" id="SSF51120">
    <property type="entry name" value="beta-Roll"/>
    <property type="match status" value="1"/>
</dbReference>
<proteinExistence type="predicted"/>
<evidence type="ECO:0008006" key="3">
    <source>
        <dbReference type="Google" id="ProtNLM"/>
    </source>
</evidence>
<accession>A0A7M3T6Q7</accession>
<dbReference type="InterPro" id="IPR011049">
    <property type="entry name" value="Serralysin-like_metalloprot_C"/>
</dbReference>